<dbReference type="GO" id="GO:0005737">
    <property type="term" value="C:cytoplasm"/>
    <property type="evidence" value="ECO:0007669"/>
    <property type="project" value="TreeGrafter"/>
</dbReference>
<dbReference type="InterPro" id="IPR011009">
    <property type="entry name" value="Kinase-like_dom_sf"/>
</dbReference>
<dbReference type="PROSITE" id="PS00107">
    <property type="entry name" value="PROTEIN_KINASE_ATP"/>
    <property type="match status" value="1"/>
</dbReference>
<keyword evidence="4 6" id="KW-0067">ATP-binding</keyword>
<dbReference type="Gene3D" id="1.10.510.10">
    <property type="entry name" value="Transferase(Phosphotransferase) domain 1"/>
    <property type="match status" value="1"/>
</dbReference>
<dbReference type="PROSITE" id="PS00108">
    <property type="entry name" value="PROTEIN_KINASE_ST"/>
    <property type="match status" value="1"/>
</dbReference>
<dbReference type="InterPro" id="IPR008271">
    <property type="entry name" value="Ser/Thr_kinase_AS"/>
</dbReference>
<dbReference type="FunFam" id="1.10.510.10:FF:000536">
    <property type="entry name" value="Cyclin-dependent kinase WEE1"/>
    <property type="match status" value="1"/>
</dbReference>
<dbReference type="GO" id="GO:0004713">
    <property type="term" value="F:protein tyrosine kinase activity"/>
    <property type="evidence" value="ECO:0007669"/>
    <property type="project" value="TreeGrafter"/>
</dbReference>
<comment type="similarity">
    <text evidence="5">Belongs to the protein kinase superfamily. Ser/Thr protein kinase family. GCN2 subfamily.</text>
</comment>
<name>A0A0W4ZPC8_PNEC8</name>
<keyword evidence="3" id="KW-0418">Kinase</keyword>
<dbReference type="InterPro" id="IPR050339">
    <property type="entry name" value="CC_SR_Kinase"/>
</dbReference>
<feature type="region of interest" description="Disordered" evidence="7">
    <location>
        <begin position="1"/>
        <end position="23"/>
    </location>
</feature>
<dbReference type="Proteomes" id="UP000054454">
    <property type="component" value="Unassembled WGS sequence"/>
</dbReference>
<organism evidence="9 10">
    <name type="scientific">Pneumocystis carinii (strain B80)</name>
    <name type="common">Rat pneumocystis pneumonia agent</name>
    <name type="synonym">Pneumocystis carinii f. sp. carinii</name>
    <dbReference type="NCBI Taxonomy" id="1408658"/>
    <lineage>
        <taxon>Eukaryota</taxon>
        <taxon>Fungi</taxon>
        <taxon>Dikarya</taxon>
        <taxon>Ascomycota</taxon>
        <taxon>Taphrinomycotina</taxon>
        <taxon>Pneumocystomycetes</taxon>
        <taxon>Pneumocystaceae</taxon>
        <taxon>Pneumocystis</taxon>
    </lineage>
</organism>
<evidence type="ECO:0000313" key="9">
    <source>
        <dbReference type="EMBL" id="KTW30249.1"/>
    </source>
</evidence>
<proteinExistence type="inferred from homology"/>
<dbReference type="AlphaFoldDB" id="A0A0W4ZPC8"/>
<comment type="caution">
    <text evidence="9">The sequence shown here is derived from an EMBL/GenBank/DDBJ whole genome shotgun (WGS) entry which is preliminary data.</text>
</comment>
<protein>
    <recommendedName>
        <fullName evidence="8">Protein kinase domain-containing protein</fullName>
    </recommendedName>
</protein>
<accession>A0A0W4ZPC8</accession>
<evidence type="ECO:0000256" key="7">
    <source>
        <dbReference type="SAM" id="MobiDB-lite"/>
    </source>
</evidence>
<dbReference type="EMBL" id="LFVZ01000003">
    <property type="protein sequence ID" value="KTW30249.1"/>
    <property type="molecule type" value="Genomic_DNA"/>
</dbReference>
<evidence type="ECO:0000256" key="3">
    <source>
        <dbReference type="ARBA" id="ARBA00022777"/>
    </source>
</evidence>
<evidence type="ECO:0000256" key="1">
    <source>
        <dbReference type="ARBA" id="ARBA00022679"/>
    </source>
</evidence>
<dbReference type="GO" id="GO:0005524">
    <property type="term" value="F:ATP binding"/>
    <property type="evidence" value="ECO:0007669"/>
    <property type="project" value="UniProtKB-UniRule"/>
</dbReference>
<dbReference type="Pfam" id="PF00069">
    <property type="entry name" value="Pkinase"/>
    <property type="match status" value="1"/>
</dbReference>
<dbReference type="SUPFAM" id="SSF56112">
    <property type="entry name" value="Protein kinase-like (PK-like)"/>
    <property type="match status" value="1"/>
</dbReference>
<dbReference type="InterPro" id="IPR000719">
    <property type="entry name" value="Prot_kinase_dom"/>
</dbReference>
<sequence>MYASEQTRKRPSLGRSSNRMGPTFRVPFLRARKHMETDGEVERQAVVSHSVKTPLAGESGELNLQFGRSPLKRSERVLIDSTFVSPIAKRNARFVSSVTTPKHLTNSILNHSKGFELTTPNPTNKLRKHVSVENFIAPILKESPFISNKQSSTFYSAFFSNGKQPHPLSHTEMAEETTGIKGGMSISTRQTFCTPQDYRLVKPLQTVFMSTGLLSKRNRPHSGTSILPPETPCKRSVTFDVLQTPVTPVAGPTDTSFSSQEESFEGIDLSFLYNSSSSEFDCPLTPTKGVFLDSERFGKRWKIDSNPTDLSFFHLSKVPEHGILPDTRSLTVPSNCMSLKKIDPPSPGLLTSRFRNVELVGSGEFSQVYEVQELNGSSKFAVKKTKFAYSGLKERHRRLEEVNILRKLGTHEHIVKLLDSWEQSRYLYIQMELCDNGSLDIFLQEYGRLAKLDEFRVWKVMTELLLGLLHIHDSGYIHLDLKPANIFISFEGILKIGDFGMASEWPVPEGTEREGDREYIAPEVLSSQQYDKPADIFSLGLVILEVAANIVLPQNGASWQKLRSGDLSDAPCLSSKAYSIVQKDISASQNQPEHRYIGQGGLDRIVKQMLAPKPLDRPTAKQILETEEVVWVNKVRKAGAIIYEGDYGSIIYSTNDDMNQNWHSIT</sequence>
<reference evidence="10" key="1">
    <citation type="journal article" date="2016" name="Nat. Commun.">
        <title>Genome analysis of three Pneumocystis species reveals adaptation mechanisms to life exclusively in mammalian hosts.</title>
        <authorList>
            <person name="Ma L."/>
            <person name="Chen Z."/>
            <person name="Huang D.W."/>
            <person name="Kutty G."/>
            <person name="Ishihara M."/>
            <person name="Wang H."/>
            <person name="Abouelleil A."/>
            <person name="Bishop L."/>
            <person name="Davey E."/>
            <person name="Deng R."/>
            <person name="Deng X."/>
            <person name="Fan L."/>
            <person name="Fantoni G."/>
            <person name="Fitzgerald M."/>
            <person name="Gogineni E."/>
            <person name="Goldberg J.M."/>
            <person name="Handley G."/>
            <person name="Hu X."/>
            <person name="Huber C."/>
            <person name="Jiao X."/>
            <person name="Jones K."/>
            <person name="Levin J.Z."/>
            <person name="Liu Y."/>
            <person name="Macdonald P."/>
            <person name="Melnikov A."/>
            <person name="Raley C."/>
            <person name="Sassi M."/>
            <person name="Sherman B.T."/>
            <person name="Song X."/>
            <person name="Sykes S."/>
            <person name="Tran B."/>
            <person name="Walsh L."/>
            <person name="Xia Y."/>
            <person name="Yang J."/>
            <person name="Young S."/>
            <person name="Zeng Q."/>
            <person name="Zheng X."/>
            <person name="Stephens R."/>
            <person name="Nusbaum C."/>
            <person name="Birren B.W."/>
            <person name="Azadi P."/>
            <person name="Lempicki R.A."/>
            <person name="Cuomo C.A."/>
            <person name="Kovacs J.A."/>
        </authorList>
    </citation>
    <scope>NUCLEOTIDE SEQUENCE [LARGE SCALE GENOMIC DNA]</scope>
    <source>
        <strain evidence="10">B80</strain>
    </source>
</reference>
<dbReference type="GeneID" id="28935532"/>
<keyword evidence="2 6" id="KW-0547">Nucleotide-binding</keyword>
<dbReference type="Gene3D" id="3.30.200.20">
    <property type="entry name" value="Phosphorylase Kinase, domain 1"/>
    <property type="match status" value="1"/>
</dbReference>
<evidence type="ECO:0000259" key="8">
    <source>
        <dbReference type="PROSITE" id="PS50011"/>
    </source>
</evidence>
<dbReference type="InterPro" id="IPR017441">
    <property type="entry name" value="Protein_kinase_ATP_BS"/>
</dbReference>
<evidence type="ECO:0000256" key="2">
    <source>
        <dbReference type="ARBA" id="ARBA00022741"/>
    </source>
</evidence>
<evidence type="ECO:0000256" key="6">
    <source>
        <dbReference type="PROSITE-ProRule" id="PRU10141"/>
    </source>
</evidence>
<dbReference type="GO" id="GO:0005634">
    <property type="term" value="C:nucleus"/>
    <property type="evidence" value="ECO:0007669"/>
    <property type="project" value="TreeGrafter"/>
</dbReference>
<dbReference type="RefSeq" id="XP_018227040.1">
    <property type="nucleotide sequence ID" value="XM_018369330.1"/>
</dbReference>
<evidence type="ECO:0000256" key="5">
    <source>
        <dbReference type="ARBA" id="ARBA00037982"/>
    </source>
</evidence>
<feature type="binding site" evidence="6">
    <location>
        <position position="384"/>
    </location>
    <ligand>
        <name>ATP</name>
        <dbReference type="ChEBI" id="CHEBI:30616"/>
    </ligand>
</feature>
<dbReference type="VEuPathDB" id="FungiDB:T552_00726"/>
<dbReference type="PANTHER" id="PTHR11042:SF196">
    <property type="entry name" value="MITOSIS INHIBITOR PROTEIN KINASE SWE1"/>
    <property type="match status" value="1"/>
</dbReference>
<evidence type="ECO:0000313" key="10">
    <source>
        <dbReference type="Proteomes" id="UP000054454"/>
    </source>
</evidence>
<dbReference type="SMART" id="SM00220">
    <property type="entry name" value="S_TKc"/>
    <property type="match status" value="1"/>
</dbReference>
<dbReference type="CDD" id="cd14052">
    <property type="entry name" value="PTKc_Wee1_fungi"/>
    <property type="match status" value="1"/>
</dbReference>
<keyword evidence="10" id="KW-1185">Reference proteome</keyword>
<keyword evidence="1" id="KW-0808">Transferase</keyword>
<feature type="domain" description="Protein kinase" evidence="8">
    <location>
        <begin position="354"/>
        <end position="630"/>
    </location>
</feature>
<dbReference type="PANTHER" id="PTHR11042">
    <property type="entry name" value="EUKARYOTIC TRANSLATION INITIATION FACTOR 2-ALPHA KINASE EIF2-ALPHA KINASE -RELATED"/>
    <property type="match status" value="1"/>
</dbReference>
<dbReference type="GO" id="GO:0110031">
    <property type="term" value="P:negative regulation of G2/MI transition of meiotic cell cycle"/>
    <property type="evidence" value="ECO:0007669"/>
    <property type="project" value="TreeGrafter"/>
</dbReference>
<evidence type="ECO:0000256" key="4">
    <source>
        <dbReference type="ARBA" id="ARBA00022840"/>
    </source>
</evidence>
<gene>
    <name evidence="9" type="ORF">T552_00726</name>
</gene>
<dbReference type="OrthoDB" id="5337378at2759"/>
<dbReference type="PROSITE" id="PS50011">
    <property type="entry name" value="PROTEIN_KINASE_DOM"/>
    <property type="match status" value="1"/>
</dbReference>